<dbReference type="KEGG" id="vg:19486805"/>
<accession>A0A023MHU7</accession>
<protein>
    <recommendedName>
        <fullName evidence="3">Phage protein</fullName>
    </recommendedName>
</protein>
<proteinExistence type="predicted"/>
<dbReference type="RefSeq" id="YP_009030989.1">
    <property type="nucleotide sequence ID" value="NC_024134.1"/>
</dbReference>
<keyword evidence="2" id="KW-1185">Reference proteome</keyword>
<reference evidence="1 2" key="1">
    <citation type="journal article" date="2014" name="Genome Announc.">
        <title>Complete Genome Sequences of Two Escherichia coli O157:H7 Phages Effective in Limiting Contamination of Food Products.</title>
        <authorList>
            <person name="Hong Y."/>
            <person name="Pan Y."/>
            <person name="Harman N.J."/>
            <person name="Ebner P.D."/>
        </authorList>
    </citation>
    <scope>NUCLEOTIDE SEQUENCE [LARGE SCALE GENOMIC DNA]</scope>
</reference>
<dbReference type="EMBL" id="KJ190158">
    <property type="protein sequence ID" value="AHN83668.1"/>
    <property type="molecule type" value="Genomic_DNA"/>
</dbReference>
<sequence length="89" mass="10322">MPLFNLAKPVEAHQFDGSSSSVSDLQRWIDTGVFTSSPVRTRDIRRMCELVEPFGNLVLYQGDWLVDFMGDWLVMSKEEMFNIFKEEAE</sequence>
<evidence type="ECO:0000313" key="1">
    <source>
        <dbReference type="EMBL" id="AHN83668.1"/>
    </source>
</evidence>
<name>A0A023MHU7_9CAUD</name>
<dbReference type="GeneID" id="19486805"/>
<organism evidence="1 2">
    <name type="scientific">Escherichia phage FFH2</name>
    <dbReference type="NCBI Taxonomy" id="1446490"/>
    <lineage>
        <taxon>Viruses</taxon>
        <taxon>Duplodnaviria</taxon>
        <taxon>Heunggongvirae</taxon>
        <taxon>Uroviricota</taxon>
        <taxon>Caudoviricetes</taxon>
        <taxon>Vequintavirinae</taxon>
        <taxon>Vequintavirus</taxon>
        <taxon>Vequintavirus PDX</taxon>
        <taxon>Vequintavirus FFH2</taxon>
    </lineage>
</organism>
<dbReference type="Proteomes" id="UP000026907">
    <property type="component" value="Segment"/>
</dbReference>
<evidence type="ECO:0000313" key="2">
    <source>
        <dbReference type="Proteomes" id="UP000026907"/>
    </source>
</evidence>
<evidence type="ECO:0008006" key="3">
    <source>
        <dbReference type="Google" id="ProtNLM"/>
    </source>
</evidence>